<sequence>MATDRLIAHLAGVGPGSRHDTLALCWEPQSSPGVARVIVRGQEAVHRYQSDLAGDTGDPEGGRLSLGRIGADGRFFPLIRRTIPSRVVEPDPVVVPGLLLARTDGSGEAAGGR</sequence>
<dbReference type="AlphaFoldDB" id="A0A6J4U6W3"/>
<accession>A0A6J4U6W3</accession>
<name>A0A6J4U6W3_9BACT</name>
<dbReference type="EMBL" id="CADCWK010000014">
    <property type="protein sequence ID" value="CAA9542690.1"/>
    <property type="molecule type" value="Genomic_DNA"/>
</dbReference>
<reference evidence="1" key="1">
    <citation type="submission" date="2020-02" db="EMBL/GenBank/DDBJ databases">
        <authorList>
            <person name="Meier V. D."/>
        </authorList>
    </citation>
    <scope>NUCLEOTIDE SEQUENCE</scope>
    <source>
        <strain evidence="1">AVDCRST_MAG33</strain>
    </source>
</reference>
<evidence type="ECO:0000313" key="1">
    <source>
        <dbReference type="EMBL" id="CAA9542690.1"/>
    </source>
</evidence>
<protein>
    <submittedName>
        <fullName evidence="1">Uncharacterized protein</fullName>
    </submittedName>
</protein>
<organism evidence="1">
    <name type="scientific">uncultured Thermomicrobiales bacterium</name>
    <dbReference type="NCBI Taxonomy" id="1645740"/>
    <lineage>
        <taxon>Bacteria</taxon>
        <taxon>Pseudomonadati</taxon>
        <taxon>Thermomicrobiota</taxon>
        <taxon>Thermomicrobia</taxon>
        <taxon>Thermomicrobiales</taxon>
        <taxon>environmental samples</taxon>
    </lineage>
</organism>
<proteinExistence type="predicted"/>
<gene>
    <name evidence="1" type="ORF">AVDCRST_MAG33-167</name>
</gene>